<evidence type="ECO:0000256" key="5">
    <source>
        <dbReference type="RuleBase" id="RU000716"/>
    </source>
</evidence>
<evidence type="ECO:0000256" key="2">
    <source>
        <dbReference type="ARBA" id="ARBA00023082"/>
    </source>
</evidence>
<dbReference type="RefSeq" id="WP_183420890.1">
    <property type="nucleotide sequence ID" value="NZ_JACHXY010000005.1"/>
</dbReference>
<dbReference type="EMBL" id="JACHXY010000005">
    <property type="protein sequence ID" value="MBB3159511.1"/>
    <property type="molecule type" value="Genomic_DNA"/>
</dbReference>
<dbReference type="InterPro" id="IPR013325">
    <property type="entry name" value="RNA_pol_sigma_r2"/>
</dbReference>
<comment type="similarity">
    <text evidence="5">Belongs to the sigma-70 factor family. ECF subfamily.</text>
</comment>
<dbReference type="GO" id="GO:0006352">
    <property type="term" value="P:DNA-templated transcription initiation"/>
    <property type="evidence" value="ECO:0007669"/>
    <property type="project" value="InterPro"/>
</dbReference>
<dbReference type="InterPro" id="IPR039425">
    <property type="entry name" value="RNA_pol_sigma-70-like"/>
</dbReference>
<proteinExistence type="inferred from homology"/>
<evidence type="ECO:0000313" key="7">
    <source>
        <dbReference type="EMBL" id="MBB3159511.1"/>
    </source>
</evidence>
<evidence type="ECO:0000256" key="1">
    <source>
        <dbReference type="ARBA" id="ARBA00023015"/>
    </source>
</evidence>
<dbReference type="GO" id="GO:0003677">
    <property type="term" value="F:DNA binding"/>
    <property type="evidence" value="ECO:0007669"/>
    <property type="project" value="UniProtKB-KW"/>
</dbReference>
<dbReference type="AlphaFoldDB" id="A0A7W5CKS5"/>
<dbReference type="PANTHER" id="PTHR43133:SF8">
    <property type="entry name" value="RNA POLYMERASE SIGMA FACTOR HI_1459-RELATED"/>
    <property type="match status" value="1"/>
</dbReference>
<evidence type="ECO:0000259" key="6">
    <source>
        <dbReference type="Pfam" id="PF04542"/>
    </source>
</evidence>
<keyword evidence="1 5" id="KW-0805">Transcription regulation</keyword>
<keyword evidence="3 5" id="KW-0238">DNA-binding</keyword>
<dbReference type="InterPro" id="IPR000838">
    <property type="entry name" value="RNA_pol_sigma70_ECF_CS"/>
</dbReference>
<evidence type="ECO:0000313" key="8">
    <source>
        <dbReference type="Proteomes" id="UP000543579"/>
    </source>
</evidence>
<evidence type="ECO:0000256" key="4">
    <source>
        <dbReference type="ARBA" id="ARBA00023163"/>
    </source>
</evidence>
<dbReference type="InterPro" id="IPR007627">
    <property type="entry name" value="RNA_pol_sigma70_r2"/>
</dbReference>
<dbReference type="Gene3D" id="1.10.1740.10">
    <property type="match status" value="1"/>
</dbReference>
<comment type="caution">
    <text evidence="7">The sequence shown here is derived from an EMBL/GenBank/DDBJ whole genome shotgun (WGS) entry which is preliminary data.</text>
</comment>
<keyword evidence="4 5" id="KW-0804">Transcription</keyword>
<sequence length="154" mass="16543">MTSDRVSAALLASADETLVARCVAGDTAAFAVLVRRHSPLLRVLITRIVGSATEADDVVQDSFVIAWREMANLRDGSAVRAWLVRICTRQAYALLRKRPADLELAVSEAAPATAGQPETQAVRNAQLRALGRVAKSCSAGAGRSLKRVARCHHR</sequence>
<name>A0A7W5CKS5_9MICO</name>
<reference evidence="7 8" key="1">
    <citation type="submission" date="2020-08" db="EMBL/GenBank/DDBJ databases">
        <title>Genomic Encyclopedia of Type Strains, Phase III (KMG-III): the genomes of soil and plant-associated and newly described type strains.</title>
        <authorList>
            <person name="Whitman W."/>
        </authorList>
    </citation>
    <scope>NUCLEOTIDE SEQUENCE [LARGE SCALE GENOMIC DNA]</scope>
    <source>
        <strain evidence="7 8">CECT 8356</strain>
    </source>
</reference>
<dbReference type="SUPFAM" id="SSF88946">
    <property type="entry name" value="Sigma2 domain of RNA polymerase sigma factors"/>
    <property type="match status" value="1"/>
</dbReference>
<dbReference type="Pfam" id="PF04542">
    <property type="entry name" value="Sigma70_r2"/>
    <property type="match status" value="1"/>
</dbReference>
<dbReference type="GO" id="GO:0016987">
    <property type="term" value="F:sigma factor activity"/>
    <property type="evidence" value="ECO:0007669"/>
    <property type="project" value="UniProtKB-KW"/>
</dbReference>
<keyword evidence="2 5" id="KW-0731">Sigma factor</keyword>
<protein>
    <recommendedName>
        <fullName evidence="5">RNA polymerase sigma factor</fullName>
    </recommendedName>
</protein>
<gene>
    <name evidence="7" type="ORF">FHS07_003246</name>
</gene>
<accession>A0A7W5CKS5</accession>
<feature type="domain" description="RNA polymerase sigma-70 region 2" evidence="6">
    <location>
        <begin position="33"/>
        <end position="98"/>
    </location>
</feature>
<organism evidence="7 8">
    <name type="scientific">Microbacterium proteolyticum</name>
    <dbReference type="NCBI Taxonomy" id="1572644"/>
    <lineage>
        <taxon>Bacteria</taxon>
        <taxon>Bacillati</taxon>
        <taxon>Actinomycetota</taxon>
        <taxon>Actinomycetes</taxon>
        <taxon>Micrococcales</taxon>
        <taxon>Microbacteriaceae</taxon>
        <taxon>Microbacterium</taxon>
    </lineage>
</organism>
<dbReference type="Proteomes" id="UP000543579">
    <property type="component" value="Unassembled WGS sequence"/>
</dbReference>
<evidence type="ECO:0000256" key="3">
    <source>
        <dbReference type="ARBA" id="ARBA00023125"/>
    </source>
</evidence>
<dbReference type="PANTHER" id="PTHR43133">
    <property type="entry name" value="RNA POLYMERASE ECF-TYPE SIGMA FACTO"/>
    <property type="match status" value="1"/>
</dbReference>
<dbReference type="PROSITE" id="PS01063">
    <property type="entry name" value="SIGMA70_ECF"/>
    <property type="match status" value="1"/>
</dbReference>